<protein>
    <recommendedName>
        <fullName evidence="4">Transmembrane protein</fullName>
    </recommendedName>
</protein>
<keyword evidence="1" id="KW-1133">Transmembrane helix</keyword>
<sequence length="118" mass="13970">MRFCWRRSPGVGHHKMNKHMTQYDYERQLAFSCCRTLPFCLRSLFSFNRVALCFDIPRFVFLVFLFVYTSFHAVRLAAFHCFVFFSARFYSFHSCMHGLGTKGLKLLLLVGGFYFDFG</sequence>
<comment type="caution">
    <text evidence="2">The sequence shown here is derived from an EMBL/GenBank/DDBJ whole genome shotgun (WGS) entry which is preliminary data.</text>
</comment>
<dbReference type="RefSeq" id="XP_040790085.1">
    <property type="nucleotide sequence ID" value="XM_040938553.1"/>
</dbReference>
<accession>A0A9P4LAM5</accession>
<dbReference type="GeneID" id="63855809"/>
<organism evidence="2 3">
    <name type="scientific">Cucurbitaria berberidis CBS 394.84</name>
    <dbReference type="NCBI Taxonomy" id="1168544"/>
    <lineage>
        <taxon>Eukaryota</taxon>
        <taxon>Fungi</taxon>
        <taxon>Dikarya</taxon>
        <taxon>Ascomycota</taxon>
        <taxon>Pezizomycotina</taxon>
        <taxon>Dothideomycetes</taxon>
        <taxon>Pleosporomycetidae</taxon>
        <taxon>Pleosporales</taxon>
        <taxon>Pleosporineae</taxon>
        <taxon>Cucurbitariaceae</taxon>
        <taxon>Cucurbitaria</taxon>
    </lineage>
</organism>
<proteinExistence type="predicted"/>
<feature type="transmembrane region" description="Helical" evidence="1">
    <location>
        <begin position="99"/>
        <end position="117"/>
    </location>
</feature>
<gene>
    <name evidence="2" type="ORF">K460DRAFT_59654</name>
</gene>
<name>A0A9P4LAM5_9PLEO</name>
<dbReference type="Proteomes" id="UP000800039">
    <property type="component" value="Unassembled WGS sequence"/>
</dbReference>
<evidence type="ECO:0000313" key="2">
    <source>
        <dbReference type="EMBL" id="KAF1847522.1"/>
    </source>
</evidence>
<reference evidence="2" key="1">
    <citation type="submission" date="2020-01" db="EMBL/GenBank/DDBJ databases">
        <authorList>
            <consortium name="DOE Joint Genome Institute"/>
            <person name="Haridas S."/>
            <person name="Albert R."/>
            <person name="Binder M."/>
            <person name="Bloem J."/>
            <person name="Labutti K."/>
            <person name="Salamov A."/>
            <person name="Andreopoulos B."/>
            <person name="Baker S.E."/>
            <person name="Barry K."/>
            <person name="Bills G."/>
            <person name="Bluhm B.H."/>
            <person name="Cannon C."/>
            <person name="Castanera R."/>
            <person name="Culley D.E."/>
            <person name="Daum C."/>
            <person name="Ezra D."/>
            <person name="Gonzalez J.B."/>
            <person name="Henrissat B."/>
            <person name="Kuo A."/>
            <person name="Liang C."/>
            <person name="Lipzen A."/>
            <person name="Lutzoni F."/>
            <person name="Magnuson J."/>
            <person name="Mondo S."/>
            <person name="Nolan M."/>
            <person name="Ohm R."/>
            <person name="Pangilinan J."/>
            <person name="Park H.-J."/>
            <person name="Ramirez L."/>
            <person name="Alfaro M."/>
            <person name="Sun H."/>
            <person name="Tritt A."/>
            <person name="Yoshinaga Y."/>
            <person name="Zwiers L.-H."/>
            <person name="Turgeon B.G."/>
            <person name="Goodwin S.B."/>
            <person name="Spatafora J.W."/>
            <person name="Crous P.W."/>
            <person name="Grigoriev I.V."/>
        </authorList>
    </citation>
    <scope>NUCLEOTIDE SEQUENCE</scope>
    <source>
        <strain evidence="2">CBS 394.84</strain>
    </source>
</reference>
<keyword evidence="1" id="KW-0472">Membrane</keyword>
<dbReference type="EMBL" id="ML976615">
    <property type="protein sequence ID" value="KAF1847522.1"/>
    <property type="molecule type" value="Genomic_DNA"/>
</dbReference>
<feature type="transmembrane region" description="Helical" evidence="1">
    <location>
        <begin position="59"/>
        <end position="87"/>
    </location>
</feature>
<evidence type="ECO:0008006" key="4">
    <source>
        <dbReference type="Google" id="ProtNLM"/>
    </source>
</evidence>
<evidence type="ECO:0000313" key="3">
    <source>
        <dbReference type="Proteomes" id="UP000800039"/>
    </source>
</evidence>
<dbReference type="AlphaFoldDB" id="A0A9P4LAM5"/>
<keyword evidence="3" id="KW-1185">Reference proteome</keyword>
<keyword evidence="1" id="KW-0812">Transmembrane</keyword>
<evidence type="ECO:0000256" key="1">
    <source>
        <dbReference type="SAM" id="Phobius"/>
    </source>
</evidence>